<gene>
    <name evidence="1" type="ORF">HQN87_08380</name>
</gene>
<comment type="caution">
    <text evidence="1">The sequence shown here is derived from an EMBL/GenBank/DDBJ whole genome shotgun (WGS) entry which is preliminary data.</text>
</comment>
<evidence type="ECO:0000313" key="1">
    <source>
        <dbReference type="EMBL" id="NQX45347.1"/>
    </source>
</evidence>
<evidence type="ECO:0000313" key="2">
    <source>
        <dbReference type="Proteomes" id="UP000711047"/>
    </source>
</evidence>
<reference evidence="1 2" key="1">
    <citation type="submission" date="2020-05" db="EMBL/GenBank/DDBJ databases">
        <title>Paenibacillus glebae, sp. nov., Paenibacillus humi sp. nov., Paenibacillus pedi sp. nov., Paenibacillus terrestris sp. nov. and Paenibacillus terricola sp. nov., isolated from a forest top soil sample.</title>
        <authorList>
            <person name="Qi S."/>
            <person name="Carlier A."/>
            <person name="Cnockaert M."/>
            <person name="Vandamme P."/>
        </authorList>
    </citation>
    <scope>NUCLEOTIDE SEQUENCE [LARGE SCALE GENOMIC DNA]</scope>
    <source>
        <strain evidence="1 2">LMG 29502</strain>
    </source>
</reference>
<dbReference type="Pfam" id="PF08890">
    <property type="entry name" value="Phage_TAC_5"/>
    <property type="match status" value="1"/>
</dbReference>
<dbReference type="InterPro" id="IPR014986">
    <property type="entry name" value="XkdN-like"/>
</dbReference>
<name>A0ABX2DM81_9BACL</name>
<dbReference type="InterPro" id="IPR038559">
    <property type="entry name" value="XkdN-like_sf"/>
</dbReference>
<sequence length="140" mass="15797">MSEFSAFFAQAAAIEATEEFIVSKRFKDKEGKPLPWKLRSITEDENQELRKAAMKKVKGRNGAYTPEFDSNEYLAKMVGASVVYPNLKDAELQKSYSVRGAEALLRKMLLPGEFTALMEHVNALNGYDQDLNELVDDVKN</sequence>
<proteinExistence type="predicted"/>
<dbReference type="Gene3D" id="3.30.2220.30">
    <property type="match status" value="1"/>
</dbReference>
<keyword evidence="2" id="KW-1185">Reference proteome</keyword>
<dbReference type="Proteomes" id="UP000711047">
    <property type="component" value="Unassembled WGS sequence"/>
</dbReference>
<accession>A0ABX2DM81</accession>
<dbReference type="RefSeq" id="WP_173130600.1">
    <property type="nucleotide sequence ID" value="NZ_JABMKX010000004.1"/>
</dbReference>
<protein>
    <submittedName>
        <fullName evidence="1">Phage portal protein</fullName>
    </submittedName>
</protein>
<dbReference type="EMBL" id="JABMKX010000004">
    <property type="protein sequence ID" value="NQX45347.1"/>
    <property type="molecule type" value="Genomic_DNA"/>
</dbReference>
<organism evidence="1 2">
    <name type="scientific">Paenibacillus tritici</name>
    <dbReference type="NCBI Taxonomy" id="1873425"/>
    <lineage>
        <taxon>Bacteria</taxon>
        <taxon>Bacillati</taxon>
        <taxon>Bacillota</taxon>
        <taxon>Bacilli</taxon>
        <taxon>Bacillales</taxon>
        <taxon>Paenibacillaceae</taxon>
        <taxon>Paenibacillus</taxon>
    </lineage>
</organism>